<dbReference type="AlphaFoldDB" id="A0A8S1FGG6"/>
<protein>
    <submittedName>
        <fullName evidence="2">Uncharacterized protein</fullName>
    </submittedName>
</protein>
<dbReference type="EMBL" id="CADEPM010000015">
    <property type="protein sequence ID" value="CAB3411647.1"/>
    <property type="molecule type" value="Genomic_DNA"/>
</dbReference>
<feature type="region of interest" description="Disordered" evidence="1">
    <location>
        <begin position="68"/>
        <end position="115"/>
    </location>
</feature>
<evidence type="ECO:0000313" key="3">
    <source>
        <dbReference type="Proteomes" id="UP000494206"/>
    </source>
</evidence>
<proteinExistence type="predicted"/>
<name>A0A8S1FGG6_9PELO</name>
<comment type="caution">
    <text evidence="2">The sequence shown here is derived from an EMBL/GenBank/DDBJ whole genome shotgun (WGS) entry which is preliminary data.</text>
</comment>
<keyword evidence="3" id="KW-1185">Reference proteome</keyword>
<reference evidence="2 3" key="1">
    <citation type="submission" date="2020-04" db="EMBL/GenBank/DDBJ databases">
        <authorList>
            <person name="Laetsch R D."/>
            <person name="Stevens L."/>
            <person name="Kumar S."/>
            <person name="Blaxter L. M."/>
        </authorList>
    </citation>
    <scope>NUCLEOTIDE SEQUENCE [LARGE SCALE GENOMIC DNA]</scope>
</reference>
<organism evidence="2 3">
    <name type="scientific">Caenorhabditis bovis</name>
    <dbReference type="NCBI Taxonomy" id="2654633"/>
    <lineage>
        <taxon>Eukaryota</taxon>
        <taxon>Metazoa</taxon>
        <taxon>Ecdysozoa</taxon>
        <taxon>Nematoda</taxon>
        <taxon>Chromadorea</taxon>
        <taxon>Rhabditida</taxon>
        <taxon>Rhabditina</taxon>
        <taxon>Rhabditomorpha</taxon>
        <taxon>Rhabditoidea</taxon>
        <taxon>Rhabditidae</taxon>
        <taxon>Peloderinae</taxon>
        <taxon>Caenorhabditis</taxon>
    </lineage>
</organism>
<feature type="compositionally biased region" description="Polar residues" evidence="1">
    <location>
        <begin position="89"/>
        <end position="100"/>
    </location>
</feature>
<sequence>MHKMKAQLDQLHGAKPKFLRNGDAVWSRAIAQSRSNGKETNGNAMQINYAKEIKSLTQHSPLFEDFELDVPTTRTSPVTEMATPKPCRGSSTTATTTPWQESPRRSTRIASFNRD</sequence>
<gene>
    <name evidence="2" type="ORF">CBOVIS_LOCUS13022</name>
</gene>
<accession>A0A8S1FGG6</accession>
<evidence type="ECO:0000313" key="2">
    <source>
        <dbReference type="EMBL" id="CAB3411647.1"/>
    </source>
</evidence>
<evidence type="ECO:0000256" key="1">
    <source>
        <dbReference type="SAM" id="MobiDB-lite"/>
    </source>
</evidence>
<dbReference type="Proteomes" id="UP000494206">
    <property type="component" value="Unassembled WGS sequence"/>
</dbReference>